<sequence>MGQSSSSSTSHGLNFFPFLPLPRLSLAADHPRHASYYPLPLPVYLWGEIWLFFIRIEAMTPTASVASHGEPKWEFSCDFEVDYESEKKASIVYKALVVDKELQPDKVKRAMSNSDGKLSIHFEAVEARFLRASFSAFVDVLTLATKTIEDFGQEEDF</sequence>
<dbReference type="Proteomes" id="UP000029981">
    <property type="component" value="Chromosome 3"/>
</dbReference>
<dbReference type="Gramene" id="KGN57658">
    <property type="protein sequence ID" value="KGN57658"/>
    <property type="gene ID" value="Csa_3G238730"/>
</dbReference>
<dbReference type="PANTHER" id="PTHR31283:SF5">
    <property type="entry name" value="EKC_KEOPS COMPLEX SUBUNIT LAGE3"/>
    <property type="match status" value="1"/>
</dbReference>
<keyword evidence="4" id="KW-0963">Cytoplasm</keyword>
<keyword evidence="8" id="KW-1185">Reference proteome</keyword>
<dbReference type="AlphaFoldDB" id="A0A0A0L7A2"/>
<evidence type="ECO:0000256" key="4">
    <source>
        <dbReference type="ARBA" id="ARBA00022490"/>
    </source>
</evidence>
<dbReference type="GO" id="GO:0005737">
    <property type="term" value="C:cytoplasm"/>
    <property type="evidence" value="ECO:0007669"/>
    <property type="project" value="UniProtKB-SubCell"/>
</dbReference>
<evidence type="ECO:0000256" key="5">
    <source>
        <dbReference type="ARBA" id="ARBA00022694"/>
    </source>
</evidence>
<keyword evidence="5" id="KW-0819">tRNA processing</keyword>
<dbReference type="Gene3D" id="3.30.310.50">
    <property type="entry name" value="Alpha-D-phosphohexomutase, C-terminal domain"/>
    <property type="match status" value="1"/>
</dbReference>
<comment type="similarity">
    <text evidence="3">Belongs to the CTAG/PCC1 family.</text>
</comment>
<evidence type="ECO:0000313" key="8">
    <source>
        <dbReference type="Proteomes" id="UP000029981"/>
    </source>
</evidence>
<evidence type="ECO:0000313" key="7">
    <source>
        <dbReference type="EMBL" id="KGN57658.1"/>
    </source>
</evidence>
<comment type="subcellular location">
    <subcellularLocation>
        <location evidence="2">Cytoplasm</location>
    </subcellularLocation>
    <subcellularLocation>
        <location evidence="1">Nucleus</location>
    </subcellularLocation>
</comment>
<keyword evidence="6" id="KW-0539">Nucleus</keyword>
<accession>A0A0A0L7A2</accession>
<reference evidence="7 8" key="4">
    <citation type="journal article" date="2011" name="BMC Genomics">
        <title>RNA-Seq improves annotation of protein-coding genes in the cucumber genome.</title>
        <authorList>
            <person name="Li Z."/>
            <person name="Zhang Z."/>
            <person name="Yan P."/>
            <person name="Huang S."/>
            <person name="Fei Z."/>
            <person name="Lin K."/>
        </authorList>
    </citation>
    <scope>NUCLEOTIDE SEQUENCE [LARGE SCALE GENOMIC DNA]</scope>
    <source>
        <strain evidence="8">cv. 9930</strain>
    </source>
</reference>
<dbReference type="GO" id="GO:0070525">
    <property type="term" value="P:tRNA threonylcarbamoyladenosine metabolic process"/>
    <property type="evidence" value="ECO:0000318"/>
    <property type="project" value="GO_Central"/>
</dbReference>
<proteinExistence type="inferred from homology"/>
<evidence type="ECO:0000256" key="3">
    <source>
        <dbReference type="ARBA" id="ARBA00007073"/>
    </source>
</evidence>
<dbReference type="GO" id="GO:0005634">
    <property type="term" value="C:nucleus"/>
    <property type="evidence" value="ECO:0007669"/>
    <property type="project" value="UniProtKB-SubCell"/>
</dbReference>
<dbReference type="PANTHER" id="PTHR31283">
    <property type="entry name" value="EKC/KEOPS COMPLEX SUBUNIT PCC1 FAMILY MEMBER"/>
    <property type="match status" value="1"/>
</dbReference>
<dbReference type="STRING" id="3659.A0A0A0L7A2"/>
<organism evidence="7 8">
    <name type="scientific">Cucumis sativus</name>
    <name type="common">Cucumber</name>
    <dbReference type="NCBI Taxonomy" id="3659"/>
    <lineage>
        <taxon>Eukaryota</taxon>
        <taxon>Viridiplantae</taxon>
        <taxon>Streptophyta</taxon>
        <taxon>Embryophyta</taxon>
        <taxon>Tracheophyta</taxon>
        <taxon>Spermatophyta</taxon>
        <taxon>Magnoliopsida</taxon>
        <taxon>eudicotyledons</taxon>
        <taxon>Gunneridae</taxon>
        <taxon>Pentapetalae</taxon>
        <taxon>rosids</taxon>
        <taxon>fabids</taxon>
        <taxon>Cucurbitales</taxon>
        <taxon>Cucurbitaceae</taxon>
        <taxon>Benincaseae</taxon>
        <taxon>Cucumis</taxon>
    </lineage>
</organism>
<dbReference type="eggNOG" id="ENOG502S5DA">
    <property type="taxonomic scope" value="Eukaryota"/>
</dbReference>
<evidence type="ECO:0000256" key="2">
    <source>
        <dbReference type="ARBA" id="ARBA00004496"/>
    </source>
</evidence>
<dbReference type="InterPro" id="IPR015419">
    <property type="entry name" value="CTAG/Pcc1"/>
</dbReference>
<dbReference type="Pfam" id="PF09341">
    <property type="entry name" value="Pcc1"/>
    <property type="match status" value="1"/>
</dbReference>
<dbReference type="FunFam" id="3.30.310.50:FF:000005">
    <property type="entry name" value="L antigen family member 3"/>
    <property type="match status" value="1"/>
</dbReference>
<dbReference type="EMBL" id="CM002924">
    <property type="protein sequence ID" value="KGN57658.1"/>
    <property type="molecule type" value="Genomic_DNA"/>
</dbReference>
<reference evidence="7 8" key="3">
    <citation type="journal article" date="2010" name="BMC Genomics">
        <title>Transcriptome sequencing and comparative analysis of cucumber flowers with different sex types.</title>
        <authorList>
            <person name="Guo S."/>
            <person name="Zheng Y."/>
            <person name="Joung J.G."/>
            <person name="Liu S."/>
            <person name="Zhang Z."/>
            <person name="Crasta O.R."/>
            <person name="Sobral B.W."/>
            <person name="Xu Y."/>
            <person name="Huang S."/>
            <person name="Fei Z."/>
        </authorList>
    </citation>
    <scope>NUCLEOTIDE SEQUENCE [LARGE SCALE GENOMIC DNA]</scope>
    <source>
        <strain evidence="8">cv. 9930</strain>
    </source>
</reference>
<dbReference type="GO" id="GO:0008033">
    <property type="term" value="P:tRNA processing"/>
    <property type="evidence" value="ECO:0007669"/>
    <property type="project" value="UniProtKB-KW"/>
</dbReference>
<reference evidence="7 8" key="2">
    <citation type="journal article" date="2009" name="PLoS ONE">
        <title>An integrated genetic and cytogenetic map of the cucumber genome.</title>
        <authorList>
            <person name="Ren Y."/>
            <person name="Zhang Z."/>
            <person name="Liu J."/>
            <person name="Staub J.E."/>
            <person name="Han Y."/>
            <person name="Cheng Z."/>
            <person name="Li X."/>
            <person name="Lu J."/>
            <person name="Miao H."/>
            <person name="Kang H."/>
            <person name="Xie B."/>
            <person name="Gu X."/>
            <person name="Wang X."/>
            <person name="Du Y."/>
            <person name="Jin W."/>
            <person name="Huang S."/>
        </authorList>
    </citation>
    <scope>NUCLEOTIDE SEQUENCE [LARGE SCALE GENOMIC DNA]</scope>
    <source>
        <strain evidence="8">cv. 9930</strain>
    </source>
</reference>
<name>A0A0A0L7A2_CUCSA</name>
<evidence type="ECO:0000256" key="1">
    <source>
        <dbReference type="ARBA" id="ARBA00004123"/>
    </source>
</evidence>
<dbReference type="GO" id="GO:0000408">
    <property type="term" value="C:EKC/KEOPS complex"/>
    <property type="evidence" value="ECO:0000318"/>
    <property type="project" value="GO_Central"/>
</dbReference>
<gene>
    <name evidence="7" type="ORF">Csa_3G238730</name>
</gene>
<protein>
    <submittedName>
        <fullName evidence="7">Uncharacterized protein</fullName>
    </submittedName>
</protein>
<reference evidence="7 8" key="1">
    <citation type="journal article" date="2009" name="Nat. Genet.">
        <title>The genome of the cucumber, Cucumis sativus L.</title>
        <authorList>
            <person name="Huang S."/>
            <person name="Li R."/>
            <person name="Zhang Z."/>
            <person name="Li L."/>
            <person name="Gu X."/>
            <person name="Fan W."/>
            <person name="Lucas W.J."/>
            <person name="Wang X."/>
            <person name="Xie B."/>
            <person name="Ni P."/>
            <person name="Ren Y."/>
            <person name="Zhu H."/>
            <person name="Li J."/>
            <person name="Lin K."/>
            <person name="Jin W."/>
            <person name="Fei Z."/>
            <person name="Li G."/>
            <person name="Staub J."/>
            <person name="Kilian A."/>
            <person name="van der Vossen E.A."/>
            <person name="Wu Y."/>
            <person name="Guo J."/>
            <person name="He J."/>
            <person name="Jia Z."/>
            <person name="Ren Y."/>
            <person name="Tian G."/>
            <person name="Lu Y."/>
            <person name="Ruan J."/>
            <person name="Qian W."/>
            <person name="Wang M."/>
            <person name="Huang Q."/>
            <person name="Li B."/>
            <person name="Xuan Z."/>
            <person name="Cao J."/>
            <person name="Asan"/>
            <person name="Wu Z."/>
            <person name="Zhang J."/>
            <person name="Cai Q."/>
            <person name="Bai Y."/>
            <person name="Zhao B."/>
            <person name="Han Y."/>
            <person name="Li Y."/>
            <person name="Li X."/>
            <person name="Wang S."/>
            <person name="Shi Q."/>
            <person name="Liu S."/>
            <person name="Cho W.K."/>
            <person name="Kim J.Y."/>
            <person name="Xu Y."/>
            <person name="Heller-Uszynska K."/>
            <person name="Miao H."/>
            <person name="Cheng Z."/>
            <person name="Zhang S."/>
            <person name="Wu J."/>
            <person name="Yang Y."/>
            <person name="Kang H."/>
            <person name="Li M."/>
            <person name="Liang H."/>
            <person name="Ren X."/>
            <person name="Shi Z."/>
            <person name="Wen M."/>
            <person name="Jian M."/>
            <person name="Yang H."/>
            <person name="Zhang G."/>
            <person name="Yang Z."/>
            <person name="Chen R."/>
            <person name="Liu S."/>
            <person name="Li J."/>
            <person name="Ma L."/>
            <person name="Liu H."/>
            <person name="Zhou Y."/>
            <person name="Zhao J."/>
            <person name="Fang X."/>
            <person name="Li G."/>
            <person name="Fang L."/>
            <person name="Li Y."/>
            <person name="Liu D."/>
            <person name="Zheng H."/>
            <person name="Zhang Y."/>
            <person name="Qin N."/>
            <person name="Li Z."/>
            <person name="Yang G."/>
            <person name="Yang S."/>
            <person name="Bolund L."/>
            <person name="Kristiansen K."/>
            <person name="Zheng H."/>
            <person name="Li S."/>
            <person name="Zhang X."/>
            <person name="Yang H."/>
            <person name="Wang J."/>
            <person name="Sun R."/>
            <person name="Zhang B."/>
            <person name="Jiang S."/>
            <person name="Wang J."/>
            <person name="Du Y."/>
            <person name="Li S."/>
        </authorList>
    </citation>
    <scope>NUCLEOTIDE SEQUENCE [LARGE SCALE GENOMIC DNA]</scope>
    <source>
        <strain evidence="8">cv. 9930</strain>
    </source>
</reference>
<evidence type="ECO:0000256" key="6">
    <source>
        <dbReference type="ARBA" id="ARBA00023242"/>
    </source>
</evidence>